<dbReference type="SUPFAM" id="SSF55781">
    <property type="entry name" value="GAF domain-like"/>
    <property type="match status" value="1"/>
</dbReference>
<keyword evidence="1 4" id="KW-0597">Phosphoprotein</keyword>
<evidence type="ECO:0000256" key="4">
    <source>
        <dbReference type="PROSITE-ProRule" id="PRU00169"/>
    </source>
</evidence>
<dbReference type="NCBIfam" id="TIGR00229">
    <property type="entry name" value="sensory_box"/>
    <property type="match status" value="1"/>
</dbReference>
<dbReference type="InterPro" id="IPR029016">
    <property type="entry name" value="GAF-like_dom_sf"/>
</dbReference>
<feature type="modified residue" description="4-aspartylphosphate" evidence="4">
    <location>
        <position position="509"/>
    </location>
</feature>
<dbReference type="InterPro" id="IPR000014">
    <property type="entry name" value="PAS"/>
</dbReference>
<dbReference type="SUPFAM" id="SSF55785">
    <property type="entry name" value="PYP-like sensor domain (PAS domain)"/>
    <property type="match status" value="1"/>
</dbReference>
<dbReference type="Pfam" id="PF00989">
    <property type="entry name" value="PAS"/>
    <property type="match status" value="1"/>
</dbReference>
<dbReference type="Pfam" id="PF00072">
    <property type="entry name" value="Response_reg"/>
    <property type="match status" value="1"/>
</dbReference>
<keyword evidence="2" id="KW-0808">Transferase</keyword>
<dbReference type="PANTHER" id="PTHR44591:SF3">
    <property type="entry name" value="RESPONSE REGULATORY DOMAIN-CONTAINING PROTEIN"/>
    <property type="match status" value="1"/>
</dbReference>
<dbReference type="PANTHER" id="PTHR44591">
    <property type="entry name" value="STRESS RESPONSE REGULATOR PROTEIN 1"/>
    <property type="match status" value="1"/>
</dbReference>
<dbReference type="SUPFAM" id="SSF47384">
    <property type="entry name" value="Homodimeric domain of signal transducing histidine kinase"/>
    <property type="match status" value="1"/>
</dbReference>
<dbReference type="Gene3D" id="3.30.450.20">
    <property type="entry name" value="PAS domain"/>
    <property type="match status" value="1"/>
</dbReference>
<evidence type="ECO:0000313" key="8">
    <source>
        <dbReference type="EMBL" id="OGD75309.1"/>
    </source>
</evidence>
<dbReference type="InterPro" id="IPR003661">
    <property type="entry name" value="HisK_dim/P_dom"/>
</dbReference>
<dbReference type="SMART" id="SM00448">
    <property type="entry name" value="REC"/>
    <property type="match status" value="1"/>
</dbReference>
<evidence type="ECO:0000259" key="5">
    <source>
        <dbReference type="PROSITE" id="PS50110"/>
    </source>
</evidence>
<dbReference type="InterPro" id="IPR003018">
    <property type="entry name" value="GAF"/>
</dbReference>
<dbReference type="InterPro" id="IPR050595">
    <property type="entry name" value="Bact_response_regulator"/>
</dbReference>
<sequence length="579" mass="64611">MRYEELREKLDQVLADAGPLRRTVLETLGRLRRRIGDYRQAAARLRTLLRASAQLQTTEDLSERLHLICRVIIDIRTYRRAVITLLDDEMGVLGYGHAGLTEDEALALENAKPLSPVERRKIFDERFRVGASYFIPFPESEKLFGRDVGIAGSLPEGEYVNWHPRDLLFVPLRGPRGRLVGTLSVDDPFDGRRPSRDSLKVLELFANMAAGLIAADRLQAELASTSRYLQNLIANSADIIVATDSHGRIVLFNHAAEEILGYAAAEVLGRHAGELYAKPEDRDHIKRVLREQGSIADFQTNARARSGEEIPILLSANVLYDSDGRFIGTEGISKDLREYLLLEARLIVAEKQKTLAEAAVGVTHEVNNPLESIISACSLAERSLSSKPRDLDLVREKLGIALREARRISGITARFTELAHGTGYRVTEVDGEVAMVDFTGDEERAYAAGEVCVLPRRYRVLVADDEPTIRLLLAEYLTKEGFAVETAVDGDEVVRKATQGPPWDVVVTDIMMPKKTGYEVYSEIRERCPGTAVILMTGFGYDPTHSLLKARGDGLKVVLFKPFEPRVVRDKILEVLRDK</sequence>
<evidence type="ECO:0000259" key="7">
    <source>
        <dbReference type="PROSITE" id="PS50113"/>
    </source>
</evidence>
<dbReference type="Proteomes" id="UP000177187">
    <property type="component" value="Unassembled WGS sequence"/>
</dbReference>
<evidence type="ECO:0000256" key="3">
    <source>
        <dbReference type="ARBA" id="ARBA00022777"/>
    </source>
</evidence>
<name>A0A1F5F6T2_9BACT</name>
<dbReference type="PROSITE" id="PS50112">
    <property type="entry name" value="PAS"/>
    <property type="match status" value="1"/>
</dbReference>
<dbReference type="InterPro" id="IPR011006">
    <property type="entry name" value="CheY-like_superfamily"/>
</dbReference>
<accession>A0A1F5F6T2</accession>
<feature type="domain" description="Response regulatory" evidence="5">
    <location>
        <begin position="459"/>
        <end position="576"/>
    </location>
</feature>
<gene>
    <name evidence="8" type="ORF">A2Y64_03450</name>
</gene>
<comment type="caution">
    <text evidence="8">The sequence shown here is derived from an EMBL/GenBank/DDBJ whole genome shotgun (WGS) entry which is preliminary data.</text>
</comment>
<evidence type="ECO:0008006" key="10">
    <source>
        <dbReference type="Google" id="ProtNLM"/>
    </source>
</evidence>
<dbReference type="InterPro" id="IPR000700">
    <property type="entry name" value="PAS-assoc_C"/>
</dbReference>
<dbReference type="PROSITE" id="PS50113">
    <property type="entry name" value="PAC"/>
    <property type="match status" value="1"/>
</dbReference>
<proteinExistence type="predicted"/>
<evidence type="ECO:0000256" key="1">
    <source>
        <dbReference type="ARBA" id="ARBA00022553"/>
    </source>
</evidence>
<dbReference type="InterPro" id="IPR001789">
    <property type="entry name" value="Sig_transdc_resp-reg_receiver"/>
</dbReference>
<dbReference type="CDD" id="cd00130">
    <property type="entry name" value="PAS"/>
    <property type="match status" value="1"/>
</dbReference>
<evidence type="ECO:0000313" key="9">
    <source>
        <dbReference type="Proteomes" id="UP000177187"/>
    </source>
</evidence>
<dbReference type="STRING" id="1817816.A2Y64_03450"/>
<protein>
    <recommendedName>
        <fullName evidence="10">Response regulator</fullName>
    </recommendedName>
</protein>
<dbReference type="Gene3D" id="3.40.50.2300">
    <property type="match status" value="1"/>
</dbReference>
<dbReference type="InterPro" id="IPR035965">
    <property type="entry name" value="PAS-like_dom_sf"/>
</dbReference>
<organism evidence="8 9">
    <name type="scientific">Candidatus Coatesbacteria bacterium RBG_13_66_14</name>
    <dbReference type="NCBI Taxonomy" id="1817816"/>
    <lineage>
        <taxon>Bacteria</taxon>
        <taxon>Candidatus Coatesiibacteriota</taxon>
    </lineage>
</organism>
<dbReference type="SUPFAM" id="SSF52172">
    <property type="entry name" value="CheY-like"/>
    <property type="match status" value="1"/>
</dbReference>
<dbReference type="InterPro" id="IPR036097">
    <property type="entry name" value="HisK_dim/P_sf"/>
</dbReference>
<dbReference type="InterPro" id="IPR013767">
    <property type="entry name" value="PAS_fold"/>
</dbReference>
<keyword evidence="3" id="KW-0418">Kinase</keyword>
<feature type="domain" description="PAS" evidence="6">
    <location>
        <begin position="225"/>
        <end position="291"/>
    </location>
</feature>
<feature type="domain" description="PAC" evidence="7">
    <location>
        <begin position="296"/>
        <end position="348"/>
    </location>
</feature>
<evidence type="ECO:0000259" key="6">
    <source>
        <dbReference type="PROSITE" id="PS50112"/>
    </source>
</evidence>
<dbReference type="CDD" id="cd17574">
    <property type="entry name" value="REC_OmpR"/>
    <property type="match status" value="1"/>
</dbReference>
<dbReference type="EMBL" id="MFAF01000078">
    <property type="protein sequence ID" value="OGD75309.1"/>
    <property type="molecule type" value="Genomic_DNA"/>
</dbReference>
<dbReference type="Pfam" id="PF01590">
    <property type="entry name" value="GAF"/>
    <property type="match status" value="1"/>
</dbReference>
<dbReference type="SMART" id="SM00065">
    <property type="entry name" value="GAF"/>
    <property type="match status" value="1"/>
</dbReference>
<reference evidence="8 9" key="1">
    <citation type="journal article" date="2016" name="Nat. Commun.">
        <title>Thousands of microbial genomes shed light on interconnected biogeochemical processes in an aquifer system.</title>
        <authorList>
            <person name="Anantharaman K."/>
            <person name="Brown C.T."/>
            <person name="Hug L.A."/>
            <person name="Sharon I."/>
            <person name="Castelle C.J."/>
            <person name="Probst A.J."/>
            <person name="Thomas B.C."/>
            <person name="Singh A."/>
            <person name="Wilkins M.J."/>
            <person name="Karaoz U."/>
            <person name="Brodie E.L."/>
            <person name="Williams K.H."/>
            <person name="Hubbard S.S."/>
            <person name="Banfield J.F."/>
        </authorList>
    </citation>
    <scope>NUCLEOTIDE SEQUENCE [LARGE SCALE GENOMIC DNA]</scope>
</reference>
<dbReference type="CDD" id="cd00082">
    <property type="entry name" value="HisKA"/>
    <property type="match status" value="1"/>
</dbReference>
<dbReference type="SMART" id="SM00091">
    <property type="entry name" value="PAS"/>
    <property type="match status" value="1"/>
</dbReference>
<dbReference type="Gene3D" id="3.30.450.40">
    <property type="match status" value="1"/>
</dbReference>
<evidence type="ECO:0000256" key="2">
    <source>
        <dbReference type="ARBA" id="ARBA00022679"/>
    </source>
</evidence>
<dbReference type="Gene3D" id="1.10.287.130">
    <property type="match status" value="1"/>
</dbReference>
<dbReference type="GO" id="GO:0000155">
    <property type="term" value="F:phosphorelay sensor kinase activity"/>
    <property type="evidence" value="ECO:0007669"/>
    <property type="project" value="InterPro"/>
</dbReference>
<dbReference type="PROSITE" id="PS50110">
    <property type="entry name" value="RESPONSE_REGULATORY"/>
    <property type="match status" value="1"/>
</dbReference>
<dbReference type="GO" id="GO:0006355">
    <property type="term" value="P:regulation of DNA-templated transcription"/>
    <property type="evidence" value="ECO:0007669"/>
    <property type="project" value="InterPro"/>
</dbReference>
<dbReference type="AlphaFoldDB" id="A0A1F5F6T2"/>